<accession>A0AAD5TJG9</accession>
<evidence type="ECO:0000256" key="2">
    <source>
        <dbReference type="ARBA" id="ARBA00004245"/>
    </source>
</evidence>
<evidence type="ECO:0000313" key="9">
    <source>
        <dbReference type="Proteomes" id="UP001212152"/>
    </source>
</evidence>
<proteinExistence type="predicted"/>
<dbReference type="Pfam" id="PF13864">
    <property type="entry name" value="Enkurin"/>
    <property type="match status" value="1"/>
</dbReference>
<dbReference type="AlphaFoldDB" id="A0AAD5TJG9"/>
<dbReference type="GO" id="GO:0005881">
    <property type="term" value="C:cytoplasmic microtubule"/>
    <property type="evidence" value="ECO:0007669"/>
    <property type="project" value="TreeGrafter"/>
</dbReference>
<organism evidence="8 9">
    <name type="scientific">Geranomyces variabilis</name>
    <dbReference type="NCBI Taxonomy" id="109894"/>
    <lineage>
        <taxon>Eukaryota</taxon>
        <taxon>Fungi</taxon>
        <taxon>Fungi incertae sedis</taxon>
        <taxon>Chytridiomycota</taxon>
        <taxon>Chytridiomycota incertae sedis</taxon>
        <taxon>Chytridiomycetes</taxon>
        <taxon>Spizellomycetales</taxon>
        <taxon>Powellomycetaceae</taxon>
        <taxon>Geranomyces</taxon>
    </lineage>
</organism>
<feature type="compositionally biased region" description="Pro residues" evidence="6">
    <location>
        <begin position="95"/>
        <end position="108"/>
    </location>
</feature>
<keyword evidence="4" id="KW-0206">Cytoskeleton</keyword>
<gene>
    <name evidence="8" type="primary">ENKD1</name>
    <name evidence="8" type="ORF">HDU87_004579</name>
</gene>
<evidence type="ECO:0000256" key="1">
    <source>
        <dbReference type="ARBA" id="ARBA00004138"/>
    </source>
</evidence>
<keyword evidence="3" id="KW-0963">Cytoplasm</keyword>
<dbReference type="EMBL" id="JADGJQ010000034">
    <property type="protein sequence ID" value="KAJ3177327.1"/>
    <property type="molecule type" value="Genomic_DNA"/>
</dbReference>
<dbReference type="PANTHER" id="PTHR21490">
    <property type="entry name" value="ENKURIN-RELATED"/>
    <property type="match status" value="1"/>
</dbReference>
<evidence type="ECO:0000256" key="3">
    <source>
        <dbReference type="ARBA" id="ARBA00022490"/>
    </source>
</evidence>
<feature type="compositionally biased region" description="Basic and acidic residues" evidence="6">
    <location>
        <begin position="128"/>
        <end position="143"/>
    </location>
</feature>
<evidence type="ECO:0000256" key="5">
    <source>
        <dbReference type="ARBA" id="ARBA00023273"/>
    </source>
</evidence>
<dbReference type="GO" id="GO:0005929">
    <property type="term" value="C:cilium"/>
    <property type="evidence" value="ECO:0007669"/>
    <property type="project" value="UniProtKB-SubCell"/>
</dbReference>
<evidence type="ECO:0000313" key="8">
    <source>
        <dbReference type="EMBL" id="KAJ3177327.1"/>
    </source>
</evidence>
<keyword evidence="5" id="KW-0966">Cell projection</keyword>
<dbReference type="InterPro" id="IPR052102">
    <property type="entry name" value="Enkurin_domain-protein"/>
</dbReference>
<dbReference type="PANTHER" id="PTHR21490:SF2">
    <property type="entry name" value="ENKURIN DOMAIN-CONTAINING PROTEIN 1"/>
    <property type="match status" value="1"/>
</dbReference>
<comment type="caution">
    <text evidence="8">The sequence shown here is derived from an EMBL/GenBank/DDBJ whole genome shotgun (WGS) entry which is preliminary data.</text>
</comment>
<feature type="domain" description="Enkurin" evidence="7">
    <location>
        <begin position="1"/>
        <end position="90"/>
    </location>
</feature>
<feature type="region of interest" description="Disordered" evidence="6">
    <location>
        <begin position="187"/>
        <end position="243"/>
    </location>
</feature>
<dbReference type="InterPro" id="IPR027012">
    <property type="entry name" value="Enkurin_dom"/>
</dbReference>
<reference evidence="8" key="1">
    <citation type="submission" date="2020-05" db="EMBL/GenBank/DDBJ databases">
        <title>Phylogenomic resolution of chytrid fungi.</title>
        <authorList>
            <person name="Stajich J.E."/>
            <person name="Amses K."/>
            <person name="Simmons R."/>
            <person name="Seto K."/>
            <person name="Myers J."/>
            <person name="Bonds A."/>
            <person name="Quandt C.A."/>
            <person name="Barry K."/>
            <person name="Liu P."/>
            <person name="Grigoriev I."/>
            <person name="Longcore J.E."/>
            <person name="James T.Y."/>
        </authorList>
    </citation>
    <scope>NUCLEOTIDE SEQUENCE</scope>
    <source>
        <strain evidence="8">JEL0379</strain>
    </source>
</reference>
<evidence type="ECO:0000256" key="4">
    <source>
        <dbReference type="ARBA" id="ARBA00023212"/>
    </source>
</evidence>
<evidence type="ECO:0000259" key="7">
    <source>
        <dbReference type="PROSITE" id="PS51665"/>
    </source>
</evidence>
<comment type="subcellular location">
    <subcellularLocation>
        <location evidence="1">Cell projection</location>
        <location evidence="1">Cilium</location>
    </subcellularLocation>
    <subcellularLocation>
        <location evidence="2">Cytoplasm</location>
        <location evidence="2">Cytoskeleton</location>
    </subcellularLocation>
</comment>
<sequence length="272" mass="29116">MEWARKEIERLQLIEDNKIPPGMALVPEDERLQTLVAIRARQDELMAALAHFPVIIETMSMKKRKAVIEASLRELEDAEELFSRKKVYVTKENVTPPPPPPPPPPPAPVQQQPAVLLDQSHARARRQQRGEGARTPREGERPLRGPATPPPLAAAPTVLAPLTPAVVSTSPPHAAAIKPVLTPVPLRGGGGGGAKGATQFTRQQPPAGVGMATTSQQEEQEEVDGEGLIPRAAEDPKGETATTATGVAVWDRARSEAERISRAGLANGVAVR</sequence>
<evidence type="ECO:0000256" key="6">
    <source>
        <dbReference type="SAM" id="MobiDB-lite"/>
    </source>
</evidence>
<feature type="region of interest" description="Disordered" evidence="6">
    <location>
        <begin position="91"/>
        <end position="153"/>
    </location>
</feature>
<dbReference type="PROSITE" id="PS51665">
    <property type="entry name" value="ENKURIN"/>
    <property type="match status" value="1"/>
</dbReference>
<protein>
    <submittedName>
        <fullName evidence="8">Enkurin domain-containing protein 1</fullName>
    </submittedName>
</protein>
<keyword evidence="9" id="KW-1185">Reference proteome</keyword>
<name>A0AAD5TJG9_9FUNG</name>
<dbReference type="Proteomes" id="UP001212152">
    <property type="component" value="Unassembled WGS sequence"/>
</dbReference>